<comment type="similarity">
    <text evidence="1">Belongs to the AAA ATPase family. BCS1 subfamily.</text>
</comment>
<feature type="compositionally biased region" description="Pro residues" evidence="3">
    <location>
        <begin position="425"/>
        <end position="434"/>
    </location>
</feature>
<evidence type="ECO:0000256" key="2">
    <source>
        <dbReference type="RuleBase" id="RU003651"/>
    </source>
</evidence>
<keyword evidence="2" id="KW-0067">ATP-binding</keyword>
<dbReference type="InterPro" id="IPR050747">
    <property type="entry name" value="Mitochondrial_chaperone_BCS1"/>
</dbReference>
<dbReference type="Gene3D" id="3.40.50.300">
    <property type="entry name" value="P-loop containing nucleotide triphosphate hydrolases"/>
    <property type="match status" value="1"/>
</dbReference>
<feature type="region of interest" description="Disordered" evidence="3">
    <location>
        <begin position="373"/>
        <end position="441"/>
    </location>
</feature>
<evidence type="ECO:0000313" key="5">
    <source>
        <dbReference type="EMBL" id="CAE0133699.1"/>
    </source>
</evidence>
<name>A0A7S3FA13_9EUKA</name>
<evidence type="ECO:0000259" key="4">
    <source>
        <dbReference type="SMART" id="SM00382"/>
    </source>
</evidence>
<dbReference type="Pfam" id="PF00004">
    <property type="entry name" value="AAA"/>
    <property type="match status" value="2"/>
</dbReference>
<feature type="domain" description="AAA+ ATPase" evidence="4">
    <location>
        <begin position="290"/>
        <end position="507"/>
    </location>
</feature>
<dbReference type="GO" id="GO:0016887">
    <property type="term" value="F:ATP hydrolysis activity"/>
    <property type="evidence" value="ECO:0007669"/>
    <property type="project" value="InterPro"/>
</dbReference>
<dbReference type="InterPro" id="IPR003960">
    <property type="entry name" value="ATPase_AAA_CS"/>
</dbReference>
<sequence>MEMSGAQFSAINSLRTGNPVLDMTIAMLVPVAFRAAFEHDKWKAIKQWLLGKRSRNAKGEATRTISCHTKGGSGWAGWHTHETKNHLLQKAIKLYLTEKAKVKFPGKAQVQLTAMHDTRFNHLHKHDKHDPIGDYRLTWIAAENEWVEVEKGLRFRQYHHQDGNGNGQNGNGNDAKHVEQYMVFELSSTEPDGAQQIDAFVERAVDWYKDEMLRMKDDRRFMYTMVNDTSGKRKRPDGKEETSSFAYKRYELSDMKTFDSLFFPEKDLILRLLRDFEGKEGKYSVAGFPHKLGLLLHGPPGTGKTSLIKALAHHTGRSIINVSLSQIETNQALHDRMYDLDLPVVGKDHGDSVSFRDVIFVIEDVDACSKIVQRRDRSEGERDEAARQCESSDDERSLPATVSYSEMSSRHHTSPPAGATTPPYGLAPPPPMPTVGPLEMSSDNTRARKWWSDPDELNLAGLLNVLDGVVDTPGRILIMTTNHPDKLDPALIRPGRIDRCLLLGYLKEAEATQMISHYFRVGFTPEQRARLSRVLGKRHLQLTPAMMEQRCAEHDSVDTLLDSLDKTEGGTDRSPFESGCASKRQRLLAIEGRVIQART</sequence>
<dbReference type="SUPFAM" id="SSF52540">
    <property type="entry name" value="P-loop containing nucleoside triphosphate hydrolases"/>
    <property type="match status" value="1"/>
</dbReference>
<gene>
    <name evidence="5" type="ORF">HERI1096_LOCUS29817</name>
</gene>
<dbReference type="InterPro" id="IPR027417">
    <property type="entry name" value="P-loop_NTPase"/>
</dbReference>
<dbReference type="AlphaFoldDB" id="A0A7S3FA13"/>
<keyword evidence="2" id="KW-0547">Nucleotide-binding</keyword>
<dbReference type="PANTHER" id="PTHR23070">
    <property type="entry name" value="BCS1 AAA-TYPE ATPASE"/>
    <property type="match status" value="1"/>
</dbReference>
<evidence type="ECO:0000256" key="1">
    <source>
        <dbReference type="ARBA" id="ARBA00007448"/>
    </source>
</evidence>
<organism evidence="5">
    <name type="scientific">Haptolina ericina</name>
    <dbReference type="NCBI Taxonomy" id="156174"/>
    <lineage>
        <taxon>Eukaryota</taxon>
        <taxon>Haptista</taxon>
        <taxon>Haptophyta</taxon>
        <taxon>Prymnesiophyceae</taxon>
        <taxon>Prymnesiales</taxon>
        <taxon>Prymnesiaceae</taxon>
        <taxon>Haptolina</taxon>
    </lineage>
</organism>
<dbReference type="EMBL" id="HBHX01054107">
    <property type="protein sequence ID" value="CAE0133699.1"/>
    <property type="molecule type" value="Transcribed_RNA"/>
</dbReference>
<proteinExistence type="inferred from homology"/>
<feature type="compositionally biased region" description="Low complexity" evidence="3">
    <location>
        <begin position="415"/>
        <end position="424"/>
    </location>
</feature>
<evidence type="ECO:0000256" key="3">
    <source>
        <dbReference type="SAM" id="MobiDB-lite"/>
    </source>
</evidence>
<dbReference type="GO" id="GO:0005524">
    <property type="term" value="F:ATP binding"/>
    <property type="evidence" value="ECO:0007669"/>
    <property type="project" value="UniProtKB-KW"/>
</dbReference>
<dbReference type="SMART" id="SM00382">
    <property type="entry name" value="AAA"/>
    <property type="match status" value="1"/>
</dbReference>
<dbReference type="PROSITE" id="PS00674">
    <property type="entry name" value="AAA"/>
    <property type="match status" value="1"/>
</dbReference>
<dbReference type="InterPro" id="IPR003593">
    <property type="entry name" value="AAA+_ATPase"/>
</dbReference>
<feature type="compositionally biased region" description="Basic and acidic residues" evidence="3">
    <location>
        <begin position="373"/>
        <end position="387"/>
    </location>
</feature>
<protein>
    <recommendedName>
        <fullName evidence="4">AAA+ ATPase domain-containing protein</fullName>
    </recommendedName>
</protein>
<accession>A0A7S3FA13</accession>
<reference evidence="5" key="1">
    <citation type="submission" date="2021-01" db="EMBL/GenBank/DDBJ databases">
        <authorList>
            <person name="Corre E."/>
            <person name="Pelletier E."/>
            <person name="Niang G."/>
            <person name="Scheremetjew M."/>
            <person name="Finn R."/>
            <person name="Kale V."/>
            <person name="Holt S."/>
            <person name="Cochrane G."/>
            <person name="Meng A."/>
            <person name="Brown T."/>
            <person name="Cohen L."/>
        </authorList>
    </citation>
    <scope>NUCLEOTIDE SEQUENCE</scope>
    <source>
        <strain evidence="5">CCMP281</strain>
    </source>
</reference>
<dbReference type="InterPro" id="IPR003959">
    <property type="entry name" value="ATPase_AAA_core"/>
</dbReference>